<protein>
    <submittedName>
        <fullName evidence="1">Uncharacterized protein</fullName>
    </submittedName>
</protein>
<comment type="caution">
    <text evidence="1">The sequence shown here is derived from an EMBL/GenBank/DDBJ whole genome shotgun (WGS) entry which is preliminary data.</text>
</comment>
<reference evidence="1 2" key="1">
    <citation type="submission" date="2013-01" db="EMBL/GenBank/DDBJ databases">
        <authorList>
            <person name="Bench S."/>
        </authorList>
    </citation>
    <scope>NUCLEOTIDE SEQUENCE [LARGE SCALE GENOMIC DNA]</scope>
    <source>
        <strain evidence="1 2">WH 8502</strain>
    </source>
</reference>
<reference evidence="1 2" key="2">
    <citation type="submission" date="2013-09" db="EMBL/GenBank/DDBJ databases">
        <title>Whole genome comparison of six Crocosphaera watsonii strains with differing phenotypes.</title>
        <authorList>
            <person name="Bench S.R."/>
            <person name="Heller P."/>
            <person name="Frank I."/>
            <person name="Arciniega M."/>
            <person name="Shilova I.N."/>
            <person name="Zehr J.P."/>
        </authorList>
    </citation>
    <scope>NUCLEOTIDE SEQUENCE [LARGE SCALE GENOMIC DNA]</scope>
    <source>
        <strain evidence="1 2">WH 8502</strain>
    </source>
</reference>
<dbReference type="EMBL" id="CAQK01000450">
    <property type="protein sequence ID" value="CCQ51320.1"/>
    <property type="molecule type" value="Genomic_DNA"/>
</dbReference>
<dbReference type="Proteomes" id="UP000018348">
    <property type="component" value="Unassembled WGS sequence"/>
</dbReference>
<accession>T2IGH4</accession>
<name>T2IGH4_CROWT</name>
<evidence type="ECO:0000313" key="1">
    <source>
        <dbReference type="EMBL" id="CCQ51320.1"/>
    </source>
</evidence>
<gene>
    <name evidence="1" type="ORF">CWATWH8502_3782</name>
</gene>
<proteinExistence type="predicted"/>
<sequence>MDDFVEPLMLLRGKWFPLGVDSVDFHLGQRSHFEQRSWTKLLNQMSFSDIGKIISAFLRSSHLRDNLNCLGYNQVH</sequence>
<evidence type="ECO:0000313" key="2">
    <source>
        <dbReference type="Proteomes" id="UP000018348"/>
    </source>
</evidence>
<organism evidence="1 2">
    <name type="scientific">Crocosphaera watsonii WH 8502</name>
    <dbReference type="NCBI Taxonomy" id="423474"/>
    <lineage>
        <taxon>Bacteria</taxon>
        <taxon>Bacillati</taxon>
        <taxon>Cyanobacteriota</taxon>
        <taxon>Cyanophyceae</taxon>
        <taxon>Oscillatoriophycideae</taxon>
        <taxon>Chroococcales</taxon>
        <taxon>Aphanothecaceae</taxon>
        <taxon>Crocosphaera</taxon>
    </lineage>
</organism>
<dbReference type="AlphaFoldDB" id="T2IGH4"/>